<gene>
    <name evidence="1" type="ORF">GCM10009846_14320</name>
</gene>
<protein>
    <recommendedName>
        <fullName evidence="3">DUF3099 domain-containing protein</fullName>
    </recommendedName>
</protein>
<evidence type="ECO:0000313" key="1">
    <source>
        <dbReference type="EMBL" id="GAA2173223.1"/>
    </source>
</evidence>
<proteinExistence type="predicted"/>
<dbReference type="Pfam" id="PF11298">
    <property type="entry name" value="DUF3099"/>
    <property type="match status" value="1"/>
</dbReference>
<accession>A0ABN3APU2</accession>
<dbReference type="InterPro" id="IPR021449">
    <property type="entry name" value="DUF3099"/>
</dbReference>
<sequence>MMAIRLVCIVLFIVVPDWWKLAPAVVAVVIPWVAVVVANASSSLGTKTDRVTRRQIES</sequence>
<name>A0ABN3APU2_9MICO</name>
<keyword evidence="2" id="KW-1185">Reference proteome</keyword>
<comment type="caution">
    <text evidence="1">The sequence shown here is derived from an EMBL/GenBank/DDBJ whole genome shotgun (WGS) entry which is preliminary data.</text>
</comment>
<reference evidence="1 2" key="1">
    <citation type="journal article" date="2019" name="Int. J. Syst. Evol. Microbiol.">
        <title>The Global Catalogue of Microorganisms (GCM) 10K type strain sequencing project: providing services to taxonomists for standard genome sequencing and annotation.</title>
        <authorList>
            <consortium name="The Broad Institute Genomics Platform"/>
            <consortium name="The Broad Institute Genome Sequencing Center for Infectious Disease"/>
            <person name="Wu L."/>
            <person name="Ma J."/>
        </authorList>
    </citation>
    <scope>NUCLEOTIDE SEQUENCE [LARGE SCALE GENOMIC DNA]</scope>
    <source>
        <strain evidence="1 2">JCM 16026</strain>
    </source>
</reference>
<dbReference type="EMBL" id="BAAAQT010000005">
    <property type="protein sequence ID" value="GAA2173223.1"/>
    <property type="molecule type" value="Genomic_DNA"/>
</dbReference>
<organism evidence="1 2">
    <name type="scientific">Agrococcus versicolor</name>
    <dbReference type="NCBI Taxonomy" id="501482"/>
    <lineage>
        <taxon>Bacteria</taxon>
        <taxon>Bacillati</taxon>
        <taxon>Actinomycetota</taxon>
        <taxon>Actinomycetes</taxon>
        <taxon>Micrococcales</taxon>
        <taxon>Microbacteriaceae</taxon>
        <taxon>Agrococcus</taxon>
    </lineage>
</organism>
<evidence type="ECO:0000313" key="2">
    <source>
        <dbReference type="Proteomes" id="UP001501599"/>
    </source>
</evidence>
<evidence type="ECO:0008006" key="3">
    <source>
        <dbReference type="Google" id="ProtNLM"/>
    </source>
</evidence>
<dbReference type="Proteomes" id="UP001501599">
    <property type="component" value="Unassembled WGS sequence"/>
</dbReference>